<name>A0A815TLC4_9BILA</name>
<reference evidence="1" key="1">
    <citation type="submission" date="2021-02" db="EMBL/GenBank/DDBJ databases">
        <authorList>
            <person name="Nowell W R."/>
        </authorList>
    </citation>
    <scope>NUCLEOTIDE SEQUENCE</scope>
</reference>
<sequence>TTGDRRARSLTRCKFVLGYLLLFLYTI</sequence>
<comment type="caution">
    <text evidence="1">The sequence shown here is derived from an EMBL/GenBank/DDBJ whole genome shotgun (WGS) entry which is preliminary data.</text>
</comment>
<evidence type="ECO:0000313" key="1">
    <source>
        <dbReference type="EMBL" id="CAF1504568.1"/>
    </source>
</evidence>
<gene>
    <name evidence="1" type="ORF">RFH988_LOCUS38877</name>
</gene>
<feature type="non-terminal residue" evidence="1">
    <location>
        <position position="1"/>
    </location>
</feature>
<dbReference type="Proteomes" id="UP000663882">
    <property type="component" value="Unassembled WGS sequence"/>
</dbReference>
<proteinExistence type="predicted"/>
<evidence type="ECO:0000313" key="2">
    <source>
        <dbReference type="Proteomes" id="UP000663882"/>
    </source>
</evidence>
<protein>
    <submittedName>
        <fullName evidence="1">Uncharacterized protein</fullName>
    </submittedName>
</protein>
<dbReference type="AlphaFoldDB" id="A0A815TLC4"/>
<dbReference type="EMBL" id="CAJNOO010011722">
    <property type="protein sequence ID" value="CAF1504568.1"/>
    <property type="molecule type" value="Genomic_DNA"/>
</dbReference>
<organism evidence="1 2">
    <name type="scientific">Rotaria sordida</name>
    <dbReference type="NCBI Taxonomy" id="392033"/>
    <lineage>
        <taxon>Eukaryota</taxon>
        <taxon>Metazoa</taxon>
        <taxon>Spiralia</taxon>
        <taxon>Gnathifera</taxon>
        <taxon>Rotifera</taxon>
        <taxon>Eurotatoria</taxon>
        <taxon>Bdelloidea</taxon>
        <taxon>Philodinida</taxon>
        <taxon>Philodinidae</taxon>
        <taxon>Rotaria</taxon>
    </lineage>
</organism>
<accession>A0A815TLC4</accession>